<gene>
    <name evidence="5" type="ORF">GMRT_15096</name>
</gene>
<evidence type="ECO:0000256" key="3">
    <source>
        <dbReference type="ARBA" id="ARBA00022835"/>
    </source>
</evidence>
<evidence type="ECO:0000313" key="6">
    <source>
        <dbReference type="Proteomes" id="UP000315496"/>
    </source>
</evidence>
<evidence type="ECO:0000256" key="1">
    <source>
        <dbReference type="ARBA" id="ARBA00004123"/>
    </source>
</evidence>
<dbReference type="VEuPathDB" id="GiardiaDB:GMRT_15096"/>
<comment type="caution">
    <text evidence="5">The sequence shown here is derived from an EMBL/GenBank/DDBJ whole genome shotgun (WGS) entry which is preliminary data.</text>
</comment>
<keyword evidence="6" id="KW-1185">Reference proteome</keyword>
<dbReference type="PANTHER" id="PTHR11953:SF1">
    <property type="entry name" value="EXOSOME COMPLEX COMPONENT RRP46"/>
    <property type="match status" value="1"/>
</dbReference>
<dbReference type="GO" id="GO:0000176">
    <property type="term" value="C:nuclear exosome (RNase complex)"/>
    <property type="evidence" value="ECO:0007669"/>
    <property type="project" value="TreeGrafter"/>
</dbReference>
<accession>A0A4Z1T330</accession>
<keyword evidence="4" id="KW-0539">Nucleus</keyword>
<dbReference type="Proteomes" id="UP000315496">
    <property type="component" value="Chromosome 4"/>
</dbReference>
<dbReference type="InterPro" id="IPR036345">
    <property type="entry name" value="ExoRNase_PH_dom2_sf"/>
</dbReference>
<dbReference type="GO" id="GO:0071028">
    <property type="term" value="P:nuclear mRNA surveillance"/>
    <property type="evidence" value="ECO:0007669"/>
    <property type="project" value="TreeGrafter"/>
</dbReference>
<evidence type="ECO:0000313" key="5">
    <source>
        <dbReference type="EMBL" id="TNJ26969.1"/>
    </source>
</evidence>
<dbReference type="SUPFAM" id="SSF54211">
    <property type="entry name" value="Ribosomal protein S5 domain 2-like"/>
    <property type="match status" value="1"/>
</dbReference>
<dbReference type="GO" id="GO:0071051">
    <property type="term" value="P:poly(A)-dependent snoRNA 3'-end processing"/>
    <property type="evidence" value="ECO:0007669"/>
    <property type="project" value="TreeGrafter"/>
</dbReference>
<name>A0A4Z1T330_GIAMU</name>
<dbReference type="InterPro" id="IPR020568">
    <property type="entry name" value="Ribosomal_Su5_D2-typ_SF"/>
</dbReference>
<dbReference type="GO" id="GO:0000177">
    <property type="term" value="C:cytoplasmic exosome (RNase complex)"/>
    <property type="evidence" value="ECO:0007669"/>
    <property type="project" value="TreeGrafter"/>
</dbReference>
<dbReference type="EMBL" id="VDLU01000004">
    <property type="protein sequence ID" value="TNJ26969.1"/>
    <property type="molecule type" value="Genomic_DNA"/>
</dbReference>
<comment type="subcellular location">
    <subcellularLocation>
        <location evidence="1">Nucleus</location>
    </subcellularLocation>
</comment>
<dbReference type="GO" id="GO:0034475">
    <property type="term" value="P:U4 snRNA 3'-end processing"/>
    <property type="evidence" value="ECO:0007669"/>
    <property type="project" value="TreeGrafter"/>
</dbReference>
<evidence type="ECO:0000256" key="4">
    <source>
        <dbReference type="ARBA" id="ARBA00023242"/>
    </source>
</evidence>
<sequence>MSANPVRSDWRVSLLEPRIPEVETVKGARGTVVLKVTASRVAVAATVRVTGTTANPNGSFCSVHISIAPLRQELQRYIPELRASLERMVCREALPGARVTIILSPASLDGAAYGWLHAAATLALHVTGVPLNYFGVAIVIGLAPSGCVIVDPSTEEEKEGALIMVEARVPSLVFRLPDPKASGGSRGVEVQGNRTITRESVIRISSMGVIRFEYIETVLQTSIQALNEWAEQLLNGLFERKRST</sequence>
<reference evidence="5 6" key="1">
    <citation type="submission" date="2019-05" db="EMBL/GenBank/DDBJ databases">
        <title>The compact genome of Giardia muris reveals important steps in the evolution of intestinal protozoan parasites.</title>
        <authorList>
            <person name="Xu F."/>
            <person name="Jimenez-Gonzalez A."/>
            <person name="Einarsson E."/>
            <person name="Astvaldsson A."/>
            <person name="Peirasmaki D."/>
            <person name="Eckmann L."/>
            <person name="Andersson J.O."/>
            <person name="Svard S.G."/>
            <person name="Jerlstrom-Hultqvist J."/>
        </authorList>
    </citation>
    <scope>NUCLEOTIDE SEQUENCE [LARGE SCALE GENOMIC DNA]</scope>
    <source>
        <strain evidence="5 6">Roberts-Thomson</strain>
    </source>
</reference>
<keyword evidence="2" id="KW-0698">rRNA processing</keyword>
<dbReference type="GO" id="GO:0006364">
    <property type="term" value="P:rRNA processing"/>
    <property type="evidence" value="ECO:0007669"/>
    <property type="project" value="UniProtKB-KW"/>
</dbReference>
<proteinExistence type="predicted"/>
<dbReference type="GO" id="GO:0003723">
    <property type="term" value="F:RNA binding"/>
    <property type="evidence" value="ECO:0007669"/>
    <property type="project" value="TreeGrafter"/>
</dbReference>
<protein>
    <submittedName>
        <fullName evidence="5">RNase PH-like 3'-5' exoribonuclease</fullName>
    </submittedName>
</protein>
<dbReference type="OrthoDB" id="27298at2759"/>
<evidence type="ECO:0000256" key="2">
    <source>
        <dbReference type="ARBA" id="ARBA00022552"/>
    </source>
</evidence>
<organism evidence="5 6">
    <name type="scientific">Giardia muris</name>
    <dbReference type="NCBI Taxonomy" id="5742"/>
    <lineage>
        <taxon>Eukaryota</taxon>
        <taxon>Metamonada</taxon>
        <taxon>Diplomonadida</taxon>
        <taxon>Hexamitidae</taxon>
        <taxon>Giardiinae</taxon>
        <taxon>Giardia</taxon>
    </lineage>
</organism>
<dbReference type="InterPro" id="IPR027408">
    <property type="entry name" value="PNPase/RNase_PH_dom_sf"/>
</dbReference>
<dbReference type="GO" id="GO:0016075">
    <property type="term" value="P:rRNA catabolic process"/>
    <property type="evidence" value="ECO:0007669"/>
    <property type="project" value="TreeGrafter"/>
</dbReference>
<dbReference type="InterPro" id="IPR050080">
    <property type="entry name" value="RNase_PH"/>
</dbReference>
<keyword evidence="3" id="KW-0271">Exosome</keyword>
<dbReference type="AlphaFoldDB" id="A0A4Z1T330"/>
<dbReference type="GO" id="GO:0005730">
    <property type="term" value="C:nucleolus"/>
    <property type="evidence" value="ECO:0007669"/>
    <property type="project" value="TreeGrafter"/>
</dbReference>
<dbReference type="SUPFAM" id="SSF55666">
    <property type="entry name" value="Ribonuclease PH domain 2-like"/>
    <property type="match status" value="1"/>
</dbReference>
<dbReference type="PANTHER" id="PTHR11953">
    <property type="entry name" value="EXOSOME COMPLEX COMPONENT"/>
    <property type="match status" value="1"/>
</dbReference>
<dbReference type="Gene3D" id="3.30.230.70">
    <property type="entry name" value="GHMP Kinase, N-terminal domain"/>
    <property type="match status" value="1"/>
</dbReference>